<evidence type="ECO:0000313" key="2">
    <source>
        <dbReference type="EMBL" id="MCH98192.1"/>
    </source>
</evidence>
<evidence type="ECO:0000313" key="3">
    <source>
        <dbReference type="Proteomes" id="UP000265520"/>
    </source>
</evidence>
<organism evidence="2 3">
    <name type="scientific">Trifolium medium</name>
    <dbReference type="NCBI Taxonomy" id="97028"/>
    <lineage>
        <taxon>Eukaryota</taxon>
        <taxon>Viridiplantae</taxon>
        <taxon>Streptophyta</taxon>
        <taxon>Embryophyta</taxon>
        <taxon>Tracheophyta</taxon>
        <taxon>Spermatophyta</taxon>
        <taxon>Magnoliopsida</taxon>
        <taxon>eudicotyledons</taxon>
        <taxon>Gunneridae</taxon>
        <taxon>Pentapetalae</taxon>
        <taxon>rosids</taxon>
        <taxon>fabids</taxon>
        <taxon>Fabales</taxon>
        <taxon>Fabaceae</taxon>
        <taxon>Papilionoideae</taxon>
        <taxon>50 kb inversion clade</taxon>
        <taxon>NPAAA clade</taxon>
        <taxon>Hologalegina</taxon>
        <taxon>IRL clade</taxon>
        <taxon>Trifolieae</taxon>
        <taxon>Trifolium</taxon>
    </lineage>
</organism>
<dbReference type="Proteomes" id="UP000265520">
    <property type="component" value="Unassembled WGS sequence"/>
</dbReference>
<feature type="region of interest" description="Disordered" evidence="1">
    <location>
        <begin position="77"/>
        <end position="124"/>
    </location>
</feature>
<dbReference type="AlphaFoldDB" id="A0A392NEP4"/>
<evidence type="ECO:0000256" key="1">
    <source>
        <dbReference type="SAM" id="MobiDB-lite"/>
    </source>
</evidence>
<keyword evidence="3" id="KW-1185">Reference proteome</keyword>
<sequence length="166" mass="18557">MKAIKFQFLVVDCPSLYNYIIDRTTLAELFAVSSTIHLKMKYYTKDGQVATINGDIAAARRCFEAAAKNLNTVVTPKKKKAEQKMPTMNSIGTPNPVDLDAQLTKKEHKKEKQKDKEPGTEKIYRPIPDGYFEIMPLGEDPITGIKIGAGLPDLVKKQLEACLKQN</sequence>
<dbReference type="EMBL" id="LXQA010036984">
    <property type="protein sequence ID" value="MCH98192.1"/>
    <property type="molecule type" value="Genomic_DNA"/>
</dbReference>
<feature type="non-terminal residue" evidence="2">
    <location>
        <position position="166"/>
    </location>
</feature>
<comment type="caution">
    <text evidence="2">The sequence shown here is derived from an EMBL/GenBank/DDBJ whole genome shotgun (WGS) entry which is preliminary data.</text>
</comment>
<proteinExistence type="predicted"/>
<accession>A0A392NEP4</accession>
<name>A0A392NEP4_9FABA</name>
<reference evidence="2 3" key="1">
    <citation type="journal article" date="2018" name="Front. Plant Sci.">
        <title>Red Clover (Trifolium pratense) and Zigzag Clover (T. medium) - A Picture of Genomic Similarities and Differences.</title>
        <authorList>
            <person name="Dluhosova J."/>
            <person name="Istvanek J."/>
            <person name="Nedelnik J."/>
            <person name="Repkova J."/>
        </authorList>
    </citation>
    <scope>NUCLEOTIDE SEQUENCE [LARGE SCALE GENOMIC DNA]</scope>
    <source>
        <strain evidence="3">cv. 10/8</strain>
        <tissue evidence="2">Leaf</tissue>
    </source>
</reference>
<protein>
    <submittedName>
        <fullName evidence="2">Uncharacterized protein</fullName>
    </submittedName>
</protein>
<feature type="compositionally biased region" description="Basic and acidic residues" evidence="1">
    <location>
        <begin position="110"/>
        <end position="124"/>
    </location>
</feature>